<organism evidence="1">
    <name type="scientific">marine sediment metagenome</name>
    <dbReference type="NCBI Taxonomy" id="412755"/>
    <lineage>
        <taxon>unclassified sequences</taxon>
        <taxon>metagenomes</taxon>
        <taxon>ecological metagenomes</taxon>
    </lineage>
</organism>
<protein>
    <submittedName>
        <fullName evidence="1">Uncharacterized protein</fullName>
    </submittedName>
</protein>
<comment type="caution">
    <text evidence="1">The sequence shown here is derived from an EMBL/GenBank/DDBJ whole genome shotgun (WGS) entry which is preliminary data.</text>
</comment>
<gene>
    <name evidence="1" type="ORF">S12H4_04038</name>
</gene>
<name>X1SXD5_9ZZZZ</name>
<proteinExistence type="predicted"/>
<accession>X1SXD5</accession>
<reference evidence="1" key="1">
    <citation type="journal article" date="2014" name="Front. Microbiol.">
        <title>High frequency of phylogenetically diverse reductive dehalogenase-homologous genes in deep subseafloor sedimentary metagenomes.</title>
        <authorList>
            <person name="Kawai M."/>
            <person name="Futagami T."/>
            <person name="Toyoda A."/>
            <person name="Takaki Y."/>
            <person name="Nishi S."/>
            <person name="Hori S."/>
            <person name="Arai W."/>
            <person name="Tsubouchi T."/>
            <person name="Morono Y."/>
            <person name="Uchiyama I."/>
            <person name="Ito T."/>
            <person name="Fujiyama A."/>
            <person name="Inagaki F."/>
            <person name="Takami H."/>
        </authorList>
    </citation>
    <scope>NUCLEOTIDE SEQUENCE</scope>
    <source>
        <strain evidence="1">Expedition CK06-06</strain>
    </source>
</reference>
<sequence>MGPIENEEKLDDVLAKYKNIREALSGLSDIITINFNEKDFYHAAAVDNLKALHDNVLEMLKVSFTPREIRMHLREVEYDEKEAEKVFPL</sequence>
<dbReference type="EMBL" id="BARW01001198">
    <property type="protein sequence ID" value="GAI72454.1"/>
    <property type="molecule type" value="Genomic_DNA"/>
</dbReference>
<dbReference type="AlphaFoldDB" id="X1SXD5"/>
<evidence type="ECO:0000313" key="1">
    <source>
        <dbReference type="EMBL" id="GAI72454.1"/>
    </source>
</evidence>